<dbReference type="InterPro" id="IPR029056">
    <property type="entry name" value="Ribokinase-like"/>
</dbReference>
<dbReference type="PANTHER" id="PTHR43085">
    <property type="entry name" value="HEXOKINASE FAMILY MEMBER"/>
    <property type="match status" value="1"/>
</dbReference>
<comment type="similarity">
    <text evidence="1">Belongs to the carbohydrate kinase PfkB family.</text>
</comment>
<keyword evidence="2" id="KW-0808">Transferase</keyword>
<name>A0A2N7PPZ7_9BACT</name>
<dbReference type="AlphaFoldDB" id="A0A2N7PPZ7"/>
<evidence type="ECO:0000259" key="6">
    <source>
        <dbReference type="Pfam" id="PF00294"/>
    </source>
</evidence>
<proteinExistence type="inferred from homology"/>
<comment type="caution">
    <text evidence="7">The sequence shown here is derived from an EMBL/GenBank/DDBJ whole genome shotgun (WGS) entry which is preliminary data.</text>
</comment>
<dbReference type="SUPFAM" id="SSF53613">
    <property type="entry name" value="Ribokinase-like"/>
    <property type="match status" value="1"/>
</dbReference>
<keyword evidence="4" id="KW-0418">Kinase</keyword>
<reference evidence="7 8" key="1">
    <citation type="submission" date="2018-01" db="EMBL/GenBank/DDBJ databases">
        <title>Metagenomic assembled genomes from two thermal pools in the Uzon Caldera, Kamchatka, Russia.</title>
        <authorList>
            <person name="Wilkins L."/>
            <person name="Ettinger C."/>
        </authorList>
    </citation>
    <scope>NUCLEOTIDE SEQUENCE [LARGE SCALE GENOMIC DNA]</scope>
    <source>
        <strain evidence="7">ZAV-08</strain>
    </source>
</reference>
<dbReference type="Proteomes" id="UP000235460">
    <property type="component" value="Unassembled WGS sequence"/>
</dbReference>
<evidence type="ECO:0000256" key="3">
    <source>
        <dbReference type="ARBA" id="ARBA00022741"/>
    </source>
</evidence>
<keyword evidence="3" id="KW-0547">Nucleotide-binding</keyword>
<keyword evidence="5" id="KW-0067">ATP-binding</keyword>
<dbReference type="GO" id="GO:0016301">
    <property type="term" value="F:kinase activity"/>
    <property type="evidence" value="ECO:0007669"/>
    <property type="project" value="UniProtKB-KW"/>
</dbReference>
<dbReference type="InterPro" id="IPR050306">
    <property type="entry name" value="PfkB_Carbo_kinase"/>
</dbReference>
<evidence type="ECO:0000256" key="4">
    <source>
        <dbReference type="ARBA" id="ARBA00022777"/>
    </source>
</evidence>
<feature type="domain" description="Carbohydrate kinase PfkB" evidence="6">
    <location>
        <begin position="67"/>
        <end position="311"/>
    </location>
</feature>
<evidence type="ECO:0000313" key="8">
    <source>
        <dbReference type="Proteomes" id="UP000235460"/>
    </source>
</evidence>
<dbReference type="EMBL" id="PNIK01000016">
    <property type="protein sequence ID" value="PMP68708.1"/>
    <property type="molecule type" value="Genomic_DNA"/>
</dbReference>
<evidence type="ECO:0000313" key="7">
    <source>
        <dbReference type="EMBL" id="PMP68708.1"/>
    </source>
</evidence>
<evidence type="ECO:0000256" key="1">
    <source>
        <dbReference type="ARBA" id="ARBA00010688"/>
    </source>
</evidence>
<dbReference type="GO" id="GO:0005524">
    <property type="term" value="F:ATP binding"/>
    <property type="evidence" value="ECO:0007669"/>
    <property type="project" value="UniProtKB-KW"/>
</dbReference>
<dbReference type="InterPro" id="IPR011611">
    <property type="entry name" value="PfkB_dom"/>
</dbReference>
<organism evidence="7 8">
    <name type="scientific">Thermodesulfobacterium geofontis</name>
    <dbReference type="NCBI Taxonomy" id="1295609"/>
    <lineage>
        <taxon>Bacteria</taxon>
        <taxon>Pseudomonadati</taxon>
        <taxon>Thermodesulfobacteriota</taxon>
        <taxon>Thermodesulfobacteria</taxon>
        <taxon>Thermodesulfobacteriales</taxon>
        <taxon>Thermodesulfobacteriaceae</taxon>
        <taxon>Thermodesulfobacterium</taxon>
    </lineage>
</organism>
<protein>
    <recommendedName>
        <fullName evidence="6">Carbohydrate kinase PfkB domain-containing protein</fullName>
    </recommendedName>
</protein>
<evidence type="ECO:0000256" key="2">
    <source>
        <dbReference type="ARBA" id="ARBA00022679"/>
    </source>
</evidence>
<gene>
    <name evidence="7" type="ORF">C0190_01210</name>
</gene>
<dbReference type="Gene3D" id="3.40.1190.20">
    <property type="match status" value="1"/>
</dbReference>
<accession>A0A2N7PPZ7</accession>
<sequence>MNVEIFDFVGCGALNWDIFFEVEDLSIFKFEDLEIFPGREIVLKREKILKFLKFLEKKEKFLFECGGGSSANTIYALSLWGFKNTFLGAVGEDEYGKKILEEFENVGVNTQFILKGKNSSLAIILLDKKKDRFIAVSPGDSEETLSSFKNIFLNFGACFHFSSFASKSGQEFQKNLLSKINKKISFDPGEIYTQLGKMFLNPFFKKTEILFITEYELKEIDLTLDELFNLGIKKIFLKKGKAGAECYTQKKKISFSAFKPEKIIDNTGAGDYFNAGVLAGLKLGLSEENTLKLGIYSAGMSLRDFGRKGCLTKWEFQNCVNLLK</sequence>
<dbReference type="Pfam" id="PF00294">
    <property type="entry name" value="PfkB"/>
    <property type="match status" value="1"/>
</dbReference>
<dbReference type="PANTHER" id="PTHR43085:SF1">
    <property type="entry name" value="PSEUDOURIDINE KINASE-RELATED"/>
    <property type="match status" value="1"/>
</dbReference>
<evidence type="ECO:0000256" key="5">
    <source>
        <dbReference type="ARBA" id="ARBA00022840"/>
    </source>
</evidence>